<keyword evidence="2" id="KW-0479">Metal-binding</keyword>
<keyword evidence="3" id="KW-0802">TPR repeat</keyword>
<evidence type="ECO:0000313" key="4">
    <source>
        <dbReference type="EMBL" id="KAL0263934.1"/>
    </source>
</evidence>
<dbReference type="InterPro" id="IPR015991">
    <property type="entry name" value="TatD/YcfH-like"/>
</dbReference>
<dbReference type="InterPro" id="IPR001130">
    <property type="entry name" value="TatD-like"/>
</dbReference>
<dbReference type="GO" id="GO:0004536">
    <property type="term" value="F:DNA nuclease activity"/>
    <property type="evidence" value="ECO:0007669"/>
    <property type="project" value="InterPro"/>
</dbReference>
<evidence type="ECO:0000256" key="3">
    <source>
        <dbReference type="PROSITE-ProRule" id="PRU00339"/>
    </source>
</evidence>
<comment type="similarity">
    <text evidence="1">Belongs to the metallo-dependent hydrolases superfamily. TatD-type hydrolase family.</text>
</comment>
<proteinExistence type="inferred from homology"/>
<dbReference type="InterPro" id="IPR032466">
    <property type="entry name" value="Metal_Hydrolase"/>
</dbReference>
<dbReference type="Pfam" id="PF00515">
    <property type="entry name" value="TPR_1"/>
    <property type="match status" value="1"/>
</dbReference>
<feature type="repeat" description="TPR" evidence="3">
    <location>
        <begin position="300"/>
        <end position="333"/>
    </location>
</feature>
<dbReference type="PANTHER" id="PTHR46124">
    <property type="entry name" value="D-AMINOACYL-TRNA DEACYLASE"/>
    <property type="match status" value="1"/>
</dbReference>
<dbReference type="EMBL" id="JARGDH010000065">
    <property type="protein sequence ID" value="KAL0263934.1"/>
    <property type="molecule type" value="Genomic_DNA"/>
</dbReference>
<sequence>MSEKEELQLDSFPSLTKGLTEEQLLKISQLSKEGYQLIKKDRLNEAEQVFKEILTLDDNNNYALVGLGDILRKKGQASAAILYYQKCLNNYPSNNYALFGLADCYKTLKNYSRAIEIWEEYLKYDTRNITVLTRVADAYRKVGNFSKSRETYLKTLEKNPENEYAFIGLGHLFYDFKEFEQALFYWKKVYEKYQDHVDMRVLTSIGNCYRKLKQFDEGISYFKKALELSPNNFYALFGLGDCYRGLGLLEESKNCWQEILRKDPKNKVVLTRLGDTYRLLGQLEQAEHYYTQALKVDFDAYAALGLAIVHKEQGLYEESIEALNSLLNLNPKNSRVYLELSECYEKQGRIAEAIRILYQFLEKGIHNLAVMERYEKLKSGYLQTDTHCHLYSLLEKDQAFLFKYERMFNQGFLQEIWDIGLNEADYPIRKKALRSLTAVRFSIGVHPSKAHEQFIDQDKLSNWAREDEKIILIGETGLDFFKSKSFAKEQELSFIKHIELANWLNKPIVAHVRLAEERFLKLITSHKVKAGGIWHCFSANYEQARQAIDLGFKISFAGNLTYKKNYNIQETARKLALETLLIETDAPYLAPVPVRGEMNHSGNLLYTLTYLAKLRNLDVEEMSDQIRKNIRQLLN</sequence>
<dbReference type="Gene3D" id="1.25.40.10">
    <property type="entry name" value="Tetratricopeptide repeat domain"/>
    <property type="match status" value="4"/>
</dbReference>
<gene>
    <name evidence="4" type="ORF">PYX00_010871</name>
</gene>
<accession>A0AAW2H6G6</accession>
<dbReference type="Pfam" id="PF01026">
    <property type="entry name" value="TatD_DNase"/>
    <property type="match status" value="1"/>
</dbReference>
<dbReference type="Pfam" id="PF13432">
    <property type="entry name" value="TPR_16"/>
    <property type="match status" value="2"/>
</dbReference>
<dbReference type="SUPFAM" id="SSF51556">
    <property type="entry name" value="Metallo-dependent hydrolases"/>
    <property type="match status" value="1"/>
</dbReference>
<dbReference type="SUPFAM" id="SSF48452">
    <property type="entry name" value="TPR-like"/>
    <property type="match status" value="2"/>
</dbReference>
<dbReference type="CDD" id="cd01310">
    <property type="entry name" value="TatD_DNAse"/>
    <property type="match status" value="1"/>
</dbReference>
<dbReference type="InterPro" id="IPR011990">
    <property type="entry name" value="TPR-like_helical_dom_sf"/>
</dbReference>
<dbReference type="GO" id="GO:0046872">
    <property type="term" value="F:metal ion binding"/>
    <property type="evidence" value="ECO:0007669"/>
    <property type="project" value="UniProtKB-KW"/>
</dbReference>
<dbReference type="Gene3D" id="3.20.20.140">
    <property type="entry name" value="Metal-dependent hydrolases"/>
    <property type="match status" value="1"/>
</dbReference>
<reference evidence="4" key="1">
    <citation type="journal article" date="2024" name="Gigascience">
        <title>Chromosome-level genome of the poultry shaft louse Menopon gallinae provides insight into the host-switching and adaptive evolution of parasitic lice.</title>
        <authorList>
            <person name="Xu Y."/>
            <person name="Ma L."/>
            <person name="Liu S."/>
            <person name="Liang Y."/>
            <person name="Liu Q."/>
            <person name="He Z."/>
            <person name="Tian L."/>
            <person name="Duan Y."/>
            <person name="Cai W."/>
            <person name="Li H."/>
            <person name="Song F."/>
        </authorList>
    </citation>
    <scope>NUCLEOTIDE SEQUENCE</scope>
    <source>
        <strain evidence="4">Cailab_2023a</strain>
    </source>
</reference>
<dbReference type="InterPro" id="IPR019734">
    <property type="entry name" value="TPR_rpt"/>
</dbReference>
<dbReference type="PROSITE" id="PS50005">
    <property type="entry name" value="TPR"/>
    <property type="match status" value="5"/>
</dbReference>
<name>A0AAW2H6G6_9NEOP</name>
<evidence type="ECO:0000256" key="2">
    <source>
        <dbReference type="ARBA" id="ARBA00022723"/>
    </source>
</evidence>
<feature type="repeat" description="TPR" evidence="3">
    <location>
        <begin position="95"/>
        <end position="128"/>
    </location>
</feature>
<dbReference type="AlphaFoldDB" id="A0AAW2H6G6"/>
<organism evidence="4">
    <name type="scientific">Menopon gallinae</name>
    <name type="common">poultry shaft louse</name>
    <dbReference type="NCBI Taxonomy" id="328185"/>
    <lineage>
        <taxon>Eukaryota</taxon>
        <taxon>Metazoa</taxon>
        <taxon>Ecdysozoa</taxon>
        <taxon>Arthropoda</taxon>
        <taxon>Hexapoda</taxon>
        <taxon>Insecta</taxon>
        <taxon>Pterygota</taxon>
        <taxon>Neoptera</taxon>
        <taxon>Paraneoptera</taxon>
        <taxon>Psocodea</taxon>
        <taxon>Troctomorpha</taxon>
        <taxon>Phthiraptera</taxon>
        <taxon>Amblycera</taxon>
        <taxon>Menoponidae</taxon>
        <taxon>Menopon</taxon>
    </lineage>
</organism>
<dbReference type="SMART" id="SM00028">
    <property type="entry name" value="TPR"/>
    <property type="match status" value="10"/>
</dbReference>
<evidence type="ECO:0000256" key="1">
    <source>
        <dbReference type="ARBA" id="ARBA00009275"/>
    </source>
</evidence>
<feature type="repeat" description="TPR" evidence="3">
    <location>
        <begin position="61"/>
        <end position="94"/>
    </location>
</feature>
<dbReference type="Pfam" id="PF13424">
    <property type="entry name" value="TPR_12"/>
    <property type="match status" value="1"/>
</dbReference>
<dbReference type="NCBIfam" id="TIGR00010">
    <property type="entry name" value="YchF/TatD family DNA exonuclease"/>
    <property type="match status" value="1"/>
</dbReference>
<feature type="repeat" description="TPR" evidence="3">
    <location>
        <begin position="129"/>
        <end position="162"/>
    </location>
</feature>
<protein>
    <submittedName>
        <fullName evidence="4">Uncharacterized protein</fullName>
    </submittedName>
</protein>
<dbReference type="Pfam" id="PF14559">
    <property type="entry name" value="TPR_19"/>
    <property type="match status" value="1"/>
</dbReference>
<comment type="caution">
    <text evidence="4">The sequence shown here is derived from an EMBL/GenBank/DDBJ whole genome shotgun (WGS) entry which is preliminary data.</text>
</comment>
<dbReference type="GO" id="GO:0016788">
    <property type="term" value="F:hydrolase activity, acting on ester bonds"/>
    <property type="evidence" value="ECO:0007669"/>
    <property type="project" value="InterPro"/>
</dbReference>
<feature type="repeat" description="TPR" evidence="3">
    <location>
        <begin position="199"/>
        <end position="232"/>
    </location>
</feature>
<dbReference type="PANTHER" id="PTHR46124:SF2">
    <property type="entry name" value="D-AMINOACYL-TRNA DEACYLASE"/>
    <property type="match status" value="1"/>
</dbReference>
<dbReference type="PROSITE" id="PS50293">
    <property type="entry name" value="TPR_REGION"/>
    <property type="match status" value="1"/>
</dbReference>